<dbReference type="Pfam" id="PF03167">
    <property type="entry name" value="UDG"/>
    <property type="match status" value="1"/>
</dbReference>
<dbReference type="SMART" id="SM00987">
    <property type="entry name" value="UreE_C"/>
    <property type="match status" value="1"/>
</dbReference>
<proteinExistence type="predicted"/>
<dbReference type="PANTHER" id="PTHR42160:SF1">
    <property type="entry name" value="URACIL-DNA GLYCOSYLASE SUPERFAMILY PROTEIN"/>
    <property type="match status" value="1"/>
</dbReference>
<dbReference type="CDD" id="cd10033">
    <property type="entry name" value="UDG_like"/>
    <property type="match status" value="1"/>
</dbReference>
<gene>
    <name evidence="2" type="ORF">O4H49_09595</name>
</gene>
<dbReference type="InterPro" id="IPR047124">
    <property type="entry name" value="HI_0220.2"/>
</dbReference>
<name>A0ABT4LIU4_9PROT</name>
<dbReference type="Proteomes" id="UP001069802">
    <property type="component" value="Unassembled WGS sequence"/>
</dbReference>
<dbReference type="EMBL" id="JAPWGY010000003">
    <property type="protein sequence ID" value="MCZ4281030.1"/>
    <property type="molecule type" value="Genomic_DNA"/>
</dbReference>
<keyword evidence="3" id="KW-1185">Reference proteome</keyword>
<organism evidence="2 3">
    <name type="scientific">Kiloniella laminariae</name>
    <dbReference type="NCBI Taxonomy" id="454162"/>
    <lineage>
        <taxon>Bacteria</taxon>
        <taxon>Pseudomonadati</taxon>
        <taxon>Pseudomonadota</taxon>
        <taxon>Alphaproteobacteria</taxon>
        <taxon>Rhodospirillales</taxon>
        <taxon>Kiloniellaceae</taxon>
        <taxon>Kiloniella</taxon>
    </lineage>
</organism>
<evidence type="ECO:0000259" key="1">
    <source>
        <dbReference type="SMART" id="SM00986"/>
    </source>
</evidence>
<protein>
    <submittedName>
        <fullName evidence="2">Uracil-DNA glycosylase family protein</fullName>
    </submittedName>
</protein>
<sequence length="195" mass="22423">MSTVEGLLEEIRNCRLCEKALPLGPRPVIRARSSARILIIGQAPGTKVHETGIPWNDPSGERLREWMGLEAETFYDENLIAIMPMGLCYPGRLEKGGDAPPRPECAPLWHEKVKSFLPEIRLTLLVGQYAQGYYLGARRQKALTKTVLSWREYLPDYLVTPHPSWRSAIWLKKNPWFEEELVPYLQDQVRSLVRQ</sequence>
<reference evidence="2" key="1">
    <citation type="submission" date="2022-12" db="EMBL/GenBank/DDBJ databases">
        <title>Bacterial isolates from different developmental stages of Nematostella vectensis.</title>
        <authorList>
            <person name="Fraune S."/>
        </authorList>
    </citation>
    <scope>NUCLEOTIDE SEQUENCE</scope>
    <source>
        <strain evidence="2">G21630-S1</strain>
    </source>
</reference>
<dbReference type="InterPro" id="IPR036895">
    <property type="entry name" value="Uracil-DNA_glycosylase-like_sf"/>
</dbReference>
<dbReference type="InterPro" id="IPR005122">
    <property type="entry name" value="Uracil-DNA_glycosylase-like"/>
</dbReference>
<dbReference type="RefSeq" id="WP_269423212.1">
    <property type="nucleotide sequence ID" value="NZ_JAPWGY010000003.1"/>
</dbReference>
<dbReference type="Gene3D" id="3.40.470.10">
    <property type="entry name" value="Uracil-DNA glycosylase-like domain"/>
    <property type="match status" value="1"/>
</dbReference>
<evidence type="ECO:0000313" key="3">
    <source>
        <dbReference type="Proteomes" id="UP001069802"/>
    </source>
</evidence>
<evidence type="ECO:0000313" key="2">
    <source>
        <dbReference type="EMBL" id="MCZ4281030.1"/>
    </source>
</evidence>
<dbReference type="SMART" id="SM00986">
    <property type="entry name" value="UDG"/>
    <property type="match status" value="1"/>
</dbReference>
<feature type="domain" description="Uracil-DNA glycosylase-like" evidence="1">
    <location>
        <begin position="28"/>
        <end position="186"/>
    </location>
</feature>
<dbReference type="PANTHER" id="PTHR42160">
    <property type="entry name" value="URACIL-DNA GLYCOSYLASE SUPERFAMILY PROTEIN"/>
    <property type="match status" value="1"/>
</dbReference>
<accession>A0ABT4LIU4</accession>
<dbReference type="SUPFAM" id="SSF52141">
    <property type="entry name" value="Uracil-DNA glycosylase-like"/>
    <property type="match status" value="1"/>
</dbReference>
<comment type="caution">
    <text evidence="2">The sequence shown here is derived from an EMBL/GenBank/DDBJ whole genome shotgun (WGS) entry which is preliminary data.</text>
</comment>